<proteinExistence type="predicted"/>
<comment type="pathway">
    <text evidence="1">Phospholipid metabolism; phosphatidylglycerol biosynthesis; phosphatidylglycerol from CDP-diacylglycerol: step 2/2.</text>
</comment>
<dbReference type="GO" id="GO:0006655">
    <property type="term" value="P:phosphatidylglycerol biosynthetic process"/>
    <property type="evidence" value="ECO:0007669"/>
    <property type="project" value="UniProtKB-UniPathway"/>
</dbReference>
<keyword evidence="1" id="KW-1208">Phospholipid metabolism</keyword>
<comment type="function">
    <text evidence="1">Lipid phosphatase which dephosphorylates phosphatidylglycerophosphate (PGP) to phosphatidylglycerol (PG).</text>
</comment>
<evidence type="ECO:0000313" key="4">
    <source>
        <dbReference type="EMBL" id="KXS33502.1"/>
    </source>
</evidence>
<keyword evidence="2" id="KW-1133">Transmembrane helix</keyword>
<evidence type="ECO:0000256" key="1">
    <source>
        <dbReference type="PIRNR" id="PIRNR006162"/>
    </source>
</evidence>
<dbReference type="InterPro" id="IPR036681">
    <property type="entry name" value="PgpA-like_sf"/>
</dbReference>
<organism evidence="4 5">
    <name type="scientific">Candidatus Gallionella acididurans</name>
    <dbReference type="NCBI Taxonomy" id="1796491"/>
    <lineage>
        <taxon>Bacteria</taxon>
        <taxon>Pseudomonadati</taxon>
        <taxon>Pseudomonadota</taxon>
        <taxon>Betaproteobacteria</taxon>
        <taxon>Nitrosomonadales</taxon>
        <taxon>Gallionellaceae</taxon>
        <taxon>Gallionella</taxon>
    </lineage>
</organism>
<sequence>MNISDELSGELLVKPGWRFLFSHPAHFVSFGFGSGLARKAPGTFGTLAAFPLYWLTAPVLSNRQFMLALVLAFAFGVWVCGYTGKKLGVADYGGIVWDEIVAMLLVLFFTPPGWYWALLAFVLFRFFDILKPPPIRYFDSNWHGGLGVMFDDLLAAGYALMCIALLKSALI</sequence>
<evidence type="ECO:0000259" key="3">
    <source>
        <dbReference type="Pfam" id="PF04608"/>
    </source>
</evidence>
<dbReference type="GO" id="GO:0005886">
    <property type="term" value="C:plasma membrane"/>
    <property type="evidence" value="ECO:0007669"/>
    <property type="project" value="UniProtKB-SubCell"/>
</dbReference>
<keyword evidence="1" id="KW-0479">Metal-binding</keyword>
<dbReference type="EMBL" id="LSLI01000005">
    <property type="protein sequence ID" value="KXS33502.1"/>
    <property type="molecule type" value="Genomic_DNA"/>
</dbReference>
<dbReference type="GO" id="GO:0009395">
    <property type="term" value="P:phospholipid catabolic process"/>
    <property type="evidence" value="ECO:0007669"/>
    <property type="project" value="UniProtKB-KW"/>
</dbReference>
<dbReference type="UniPathway" id="UPA00084">
    <property type="reaction ID" value="UER00504"/>
</dbReference>
<keyword evidence="1" id="KW-0997">Cell inner membrane</keyword>
<dbReference type="Proteomes" id="UP000070578">
    <property type="component" value="Unassembled WGS sequence"/>
</dbReference>
<protein>
    <recommendedName>
        <fullName evidence="1">Phosphatidylglycerophosphatase A</fullName>
        <ecNumber evidence="1">3.1.3.27</ecNumber>
    </recommendedName>
    <alternativeName>
        <fullName evidence="1">Phosphatidylglycerolphosphate phosphatase A</fullName>
    </alternativeName>
</protein>
<dbReference type="InterPro" id="IPR007686">
    <property type="entry name" value="YutG/PgpA"/>
</dbReference>
<comment type="subcellular location">
    <subcellularLocation>
        <location evidence="1">Cell inner membrane</location>
        <topology evidence="1">Multi-pass membrane protein</topology>
    </subcellularLocation>
</comment>
<dbReference type="SUPFAM" id="SSF101307">
    <property type="entry name" value="YutG-like"/>
    <property type="match status" value="1"/>
</dbReference>
<dbReference type="CDD" id="cd06971">
    <property type="entry name" value="PgpA"/>
    <property type="match status" value="1"/>
</dbReference>
<gene>
    <name evidence="4" type="ORF">AWT59_0383</name>
</gene>
<comment type="catalytic activity">
    <reaction evidence="1">
        <text>a 1,2-diacyl-sn-glycero-3-phospho-(1'-sn-glycero-3'-phosphate) + H2O = a 1,2-diacyl-sn-glycero-3-phospho-(1'-sn-glycerol) + phosphate</text>
        <dbReference type="Rhea" id="RHEA:33751"/>
        <dbReference type="ChEBI" id="CHEBI:15377"/>
        <dbReference type="ChEBI" id="CHEBI:43474"/>
        <dbReference type="ChEBI" id="CHEBI:60110"/>
        <dbReference type="ChEBI" id="CHEBI:64716"/>
        <dbReference type="EC" id="3.1.3.27"/>
    </reaction>
</comment>
<dbReference type="PIRSF" id="PIRSF006162">
    <property type="entry name" value="PgpA"/>
    <property type="match status" value="1"/>
</dbReference>
<feature type="transmembrane region" description="Helical" evidence="2">
    <location>
        <begin position="65"/>
        <end position="84"/>
    </location>
</feature>
<keyword evidence="1" id="KW-0378">Hydrolase</keyword>
<feature type="transmembrane region" description="Helical" evidence="2">
    <location>
        <begin position="96"/>
        <end position="124"/>
    </location>
</feature>
<dbReference type="AlphaFoldDB" id="A0A139BX42"/>
<dbReference type="PANTHER" id="PTHR36305:SF1">
    <property type="entry name" value="PHOSPHATIDYLGLYCEROPHOSPHATASE A"/>
    <property type="match status" value="1"/>
</dbReference>
<dbReference type="EC" id="3.1.3.27" evidence="1"/>
<keyword evidence="1" id="KW-0595">Phospholipid degradation</keyword>
<feature type="domain" description="YutG/PgpA" evidence="3">
    <location>
        <begin position="28"/>
        <end position="166"/>
    </location>
</feature>
<comment type="caution">
    <text evidence="4">The sequence shown here is derived from an EMBL/GenBank/DDBJ whole genome shotgun (WGS) entry which is preliminary data.</text>
</comment>
<dbReference type="Pfam" id="PF04608">
    <property type="entry name" value="PgpA"/>
    <property type="match status" value="1"/>
</dbReference>
<keyword evidence="1 2" id="KW-0812">Transmembrane</keyword>
<evidence type="ECO:0000256" key="2">
    <source>
        <dbReference type="SAM" id="Phobius"/>
    </source>
</evidence>
<reference evidence="4 5" key="1">
    <citation type="submission" date="2016-02" db="EMBL/GenBank/DDBJ databases">
        <authorList>
            <person name="Wen L."/>
            <person name="He K."/>
            <person name="Yang H."/>
        </authorList>
    </citation>
    <scope>NUCLEOTIDE SEQUENCE [LARGE SCALE GENOMIC DNA]</scope>
    <source>
        <strain evidence="4">ShG14-8</strain>
    </source>
</reference>
<dbReference type="PANTHER" id="PTHR36305">
    <property type="entry name" value="PHOSPHATIDYLGLYCEROPHOSPHATASE A"/>
    <property type="match status" value="1"/>
</dbReference>
<keyword evidence="1" id="KW-0460">Magnesium</keyword>
<feature type="transmembrane region" description="Helical" evidence="2">
    <location>
        <begin position="144"/>
        <end position="166"/>
    </location>
</feature>
<dbReference type="GO" id="GO:0008962">
    <property type="term" value="F:phosphatidylglycerophosphatase activity"/>
    <property type="evidence" value="ECO:0007669"/>
    <property type="project" value="UniProtKB-EC"/>
</dbReference>
<dbReference type="PATRIC" id="fig|1796491.3.peg.417"/>
<keyword evidence="1" id="KW-0442">Lipid degradation</keyword>
<dbReference type="GO" id="GO:0046872">
    <property type="term" value="F:metal ion binding"/>
    <property type="evidence" value="ECO:0007669"/>
    <property type="project" value="UniProtKB-KW"/>
</dbReference>
<comment type="cofactor">
    <cofactor evidence="1">
        <name>Mg(2+)</name>
        <dbReference type="ChEBI" id="CHEBI:18420"/>
    </cofactor>
</comment>
<accession>A0A139BX42</accession>
<reference evidence="4 5" key="2">
    <citation type="submission" date="2016-03" db="EMBL/GenBank/DDBJ databases">
        <title>New uncultured bacterium of the family Gallionellaceae from acid mine drainage: description and reconstruction of genome based on metagenomic analysis of microbial community.</title>
        <authorList>
            <person name="Kadnikov V."/>
            <person name="Ivasenko D."/>
            <person name="Beletsky A."/>
            <person name="Mardanov A."/>
            <person name="Danilova E."/>
            <person name="Pimenov N."/>
            <person name="Karnachuk O."/>
            <person name="Ravin N."/>
        </authorList>
    </citation>
    <scope>NUCLEOTIDE SEQUENCE [LARGE SCALE GENOMIC DNA]</scope>
    <source>
        <strain evidence="4">ShG14-8</strain>
    </source>
</reference>
<name>A0A139BX42_9PROT</name>
<dbReference type="InterPro" id="IPR026037">
    <property type="entry name" value="PgpA"/>
</dbReference>
<keyword evidence="1" id="KW-0443">Lipid metabolism</keyword>
<evidence type="ECO:0000313" key="5">
    <source>
        <dbReference type="Proteomes" id="UP000070578"/>
    </source>
</evidence>
<keyword evidence="1 2" id="KW-0472">Membrane</keyword>
<keyword evidence="1" id="KW-1003">Cell membrane</keyword>